<sequence>MSNHRFGMTGFAKTLLGLASAATATDLFLPLYNAPGTNGANWASVQTALASTPALSATIVINVSNGPGTGSATADWIVGGQALGNLDNVDLVGYVHSTRCTRALADVEADVQAWADWKGQGIAINGIFVDEAPNDGSCVDYMRDLTAFIRDTAGLDVVVYNPGFPATVGALDVYYALDPTFISSLETCFAAATNGEDLCDGAYTVYDQGGYGTTIDSTLRDWVGVENYAKTAILIHGYHDTNGLYTANDETLSGLLSAVVERDIGAAVFTTNHWITPDAEPADIGTVVSLLAAAN</sequence>
<dbReference type="HOGENOM" id="CLU_060605_3_0_1"/>
<evidence type="ECO:0000256" key="1">
    <source>
        <dbReference type="SAM" id="SignalP"/>
    </source>
</evidence>
<gene>
    <name evidence="2" type="ORF">UCREL1_3632</name>
</gene>
<dbReference type="PANTHER" id="PTHR35040">
    <property type="match status" value="1"/>
</dbReference>
<keyword evidence="3" id="KW-1185">Reference proteome</keyword>
<proteinExistence type="predicted"/>
<accession>M7THC3</accession>
<dbReference type="InterPro" id="IPR021986">
    <property type="entry name" value="Spherulin4"/>
</dbReference>
<feature type="chain" id="PRO_5004085591" evidence="1">
    <location>
        <begin position="25"/>
        <end position="295"/>
    </location>
</feature>
<dbReference type="AlphaFoldDB" id="M7THC3"/>
<dbReference type="Pfam" id="PF12138">
    <property type="entry name" value="Spherulin4"/>
    <property type="match status" value="1"/>
</dbReference>
<dbReference type="KEGG" id="ela:UCREL1_3632"/>
<dbReference type="OrthoDB" id="5342184at2759"/>
<dbReference type="EMBL" id="KB706096">
    <property type="protein sequence ID" value="EMR69351.1"/>
    <property type="molecule type" value="Genomic_DNA"/>
</dbReference>
<feature type="signal peptide" evidence="1">
    <location>
        <begin position="1"/>
        <end position="24"/>
    </location>
</feature>
<dbReference type="PANTHER" id="PTHR35040:SF9">
    <property type="entry name" value="4-LIKE CELL SURFACE PROTEIN, PUTATIVE (AFU_ORTHOLOGUE AFUA_4G14080)-RELATED"/>
    <property type="match status" value="1"/>
</dbReference>
<evidence type="ECO:0000313" key="2">
    <source>
        <dbReference type="EMBL" id="EMR69351.1"/>
    </source>
</evidence>
<organism evidence="2 3">
    <name type="scientific">Eutypa lata (strain UCR-EL1)</name>
    <name type="common">Grapevine dieback disease fungus</name>
    <name type="synonym">Eutypa armeniacae</name>
    <dbReference type="NCBI Taxonomy" id="1287681"/>
    <lineage>
        <taxon>Eukaryota</taxon>
        <taxon>Fungi</taxon>
        <taxon>Dikarya</taxon>
        <taxon>Ascomycota</taxon>
        <taxon>Pezizomycotina</taxon>
        <taxon>Sordariomycetes</taxon>
        <taxon>Xylariomycetidae</taxon>
        <taxon>Xylariales</taxon>
        <taxon>Diatrypaceae</taxon>
        <taxon>Eutypa</taxon>
    </lineage>
</organism>
<keyword evidence="1" id="KW-0732">Signal</keyword>
<dbReference type="eggNOG" id="ENOG502T62S">
    <property type="taxonomic scope" value="Eukaryota"/>
</dbReference>
<reference evidence="3" key="1">
    <citation type="journal article" date="2013" name="Genome Announc.">
        <title>Draft genome sequence of the grapevine dieback fungus Eutypa lata UCR-EL1.</title>
        <authorList>
            <person name="Blanco-Ulate B."/>
            <person name="Rolshausen P.E."/>
            <person name="Cantu D."/>
        </authorList>
    </citation>
    <scope>NUCLEOTIDE SEQUENCE [LARGE SCALE GENOMIC DNA]</scope>
    <source>
        <strain evidence="3">UCR-EL1</strain>
    </source>
</reference>
<dbReference type="Proteomes" id="UP000012174">
    <property type="component" value="Unassembled WGS sequence"/>
</dbReference>
<name>M7THC3_EUTLA</name>
<protein>
    <submittedName>
        <fullName evidence="2">Putative cell surface spherulin 4-like protein</fullName>
    </submittedName>
</protein>
<evidence type="ECO:0000313" key="3">
    <source>
        <dbReference type="Proteomes" id="UP000012174"/>
    </source>
</evidence>
<dbReference type="OMA" id="HSFYIAQ"/>